<dbReference type="SUPFAM" id="SSF81383">
    <property type="entry name" value="F-box domain"/>
    <property type="match status" value="1"/>
</dbReference>
<organism evidence="1 2">
    <name type="scientific">Obba rivulosa</name>
    <dbReference type="NCBI Taxonomy" id="1052685"/>
    <lineage>
        <taxon>Eukaryota</taxon>
        <taxon>Fungi</taxon>
        <taxon>Dikarya</taxon>
        <taxon>Basidiomycota</taxon>
        <taxon>Agaricomycotina</taxon>
        <taxon>Agaricomycetes</taxon>
        <taxon>Polyporales</taxon>
        <taxon>Gelatoporiaceae</taxon>
        <taxon>Obba</taxon>
    </lineage>
</organism>
<evidence type="ECO:0000313" key="2">
    <source>
        <dbReference type="Proteomes" id="UP000250043"/>
    </source>
</evidence>
<proteinExistence type="predicted"/>
<gene>
    <name evidence="1" type="ORF">OBBRIDRAFT_327486</name>
</gene>
<dbReference type="AlphaFoldDB" id="A0A8E2DPF1"/>
<name>A0A8E2DPF1_9APHY</name>
<dbReference type="OrthoDB" id="10512741at2759"/>
<keyword evidence="2" id="KW-1185">Reference proteome</keyword>
<dbReference type="InterPro" id="IPR036047">
    <property type="entry name" value="F-box-like_dom_sf"/>
</dbReference>
<evidence type="ECO:0008006" key="3">
    <source>
        <dbReference type="Google" id="ProtNLM"/>
    </source>
</evidence>
<reference evidence="1 2" key="1">
    <citation type="submission" date="2016-07" db="EMBL/GenBank/DDBJ databases">
        <title>Draft genome of the white-rot fungus Obba rivulosa 3A-2.</title>
        <authorList>
            <consortium name="DOE Joint Genome Institute"/>
            <person name="Miettinen O."/>
            <person name="Riley R."/>
            <person name="Acob R."/>
            <person name="Barry K."/>
            <person name="Cullen D."/>
            <person name="De Vries R."/>
            <person name="Hainaut M."/>
            <person name="Hatakka A."/>
            <person name="Henrissat B."/>
            <person name="Hilden K."/>
            <person name="Kuo R."/>
            <person name="Labutti K."/>
            <person name="Lipzen A."/>
            <person name="Makela M.R."/>
            <person name="Sandor L."/>
            <person name="Spatafora J.W."/>
            <person name="Grigoriev I.V."/>
            <person name="Hibbett D.S."/>
        </authorList>
    </citation>
    <scope>NUCLEOTIDE SEQUENCE [LARGE SCALE GENOMIC DNA]</scope>
    <source>
        <strain evidence="1 2">3A-2</strain>
    </source>
</reference>
<protein>
    <recommendedName>
        <fullName evidence="3">F-box domain-containing protein</fullName>
    </recommendedName>
</protein>
<accession>A0A8E2DPF1</accession>
<dbReference type="EMBL" id="KV722356">
    <property type="protein sequence ID" value="OCH93334.1"/>
    <property type="molecule type" value="Genomic_DNA"/>
</dbReference>
<evidence type="ECO:0000313" key="1">
    <source>
        <dbReference type="EMBL" id="OCH93334.1"/>
    </source>
</evidence>
<dbReference type="Proteomes" id="UP000250043">
    <property type="component" value="Unassembled WGS sequence"/>
</dbReference>
<sequence length="449" mass="50704">MIESTPMLPVEIWYQIVEVVDDPRSLLALACVCRSLNDWVMQTFARYDEYCSRVLQTADDLHSLRHSFRETPTLPFFLRYIVLEDSLLLNFAVEFVGFCPNLREIVIRSSSDPPPPPLSLSMQMRLVLSQFKSVTRLHLMFDDFATFKDLIRFICAFPKLLDLTLVEVGYARGCACVLEQVPVARTLHLRTLHIQDSRDLSLYQCLLTAPELSKSLISLTIHAEDHLFRDLGNTTILNDSSNEGHLGVSPQEGQPSAPMLARIPRMQDSIARLTNLREIVFYFTIDGRKDVPGLGLATVLSTISPNPIETIAIIYECVDSSYQLFGARTPAWMSCFRSLDITLTSPRFSHLKDATIILASLDAEDVRYLASPGRVLPFEGLRTRSILNFAVSDVPGPAASDQFRWTKLVNADHARREDALPIPTSLGMWMTRPAEILTSLRHPDDHREL</sequence>